<keyword evidence="6 7" id="KW-0694">RNA-binding</keyword>
<dbReference type="EMBL" id="CADCWH010000346">
    <property type="protein sequence ID" value="CAA9567288.1"/>
    <property type="molecule type" value="Genomic_DNA"/>
</dbReference>
<dbReference type="HAMAP" id="MF_00607">
    <property type="entry name" value="16SrRNA_methyltr_A"/>
    <property type="match status" value="1"/>
</dbReference>
<dbReference type="GO" id="GO:0052908">
    <property type="term" value="F:16S rRNA (adenine(1518)-N(6)/adenine(1519)-N(6))-dimethyltransferase activity"/>
    <property type="evidence" value="ECO:0007669"/>
    <property type="project" value="UniProtKB-EC"/>
</dbReference>
<keyword evidence="1 7" id="KW-0963">Cytoplasm</keyword>
<dbReference type="InterPro" id="IPR020598">
    <property type="entry name" value="rRNA_Ade_methylase_Trfase_N"/>
</dbReference>
<feature type="domain" description="Ribosomal RNA adenine methylase transferase N-terminal" evidence="9">
    <location>
        <begin position="39"/>
        <end position="209"/>
    </location>
</feature>
<evidence type="ECO:0000256" key="5">
    <source>
        <dbReference type="ARBA" id="ARBA00022691"/>
    </source>
</evidence>
<dbReference type="PANTHER" id="PTHR11727:SF7">
    <property type="entry name" value="DIMETHYLADENOSINE TRANSFERASE-RELATED"/>
    <property type="match status" value="1"/>
</dbReference>
<feature type="binding site" evidence="7 8">
    <location>
        <position position="80"/>
    </location>
    <ligand>
        <name>S-adenosyl-L-methionine</name>
        <dbReference type="ChEBI" id="CHEBI:59789"/>
    </ligand>
</feature>
<gene>
    <name evidence="7" type="primary">rsmA</name>
    <name evidence="7" type="synonym">ksgA</name>
    <name evidence="10" type="ORF">AVDCRST_MAG70-2150</name>
</gene>
<protein>
    <recommendedName>
        <fullName evidence="7">Ribosomal RNA small subunit methyltransferase A</fullName>
        <ecNumber evidence="7">2.1.1.182</ecNumber>
    </recommendedName>
    <alternativeName>
        <fullName evidence="7">16S rRNA (adenine(1518)-N(6)/adenine(1519)-N(6))-dimethyltransferase</fullName>
    </alternativeName>
    <alternativeName>
        <fullName evidence="7">16S rRNA dimethyladenosine transferase</fullName>
    </alternativeName>
    <alternativeName>
        <fullName evidence="7">16S rRNA dimethylase</fullName>
    </alternativeName>
    <alternativeName>
        <fullName evidence="7">S-adenosylmethionine-6-N', N'-adenosyl(rRNA) dimethyltransferase</fullName>
    </alternativeName>
</protein>
<keyword evidence="2 7" id="KW-0698">rRNA processing</keyword>
<name>A0A6J4V2Q2_9BACT</name>
<keyword evidence="4 7" id="KW-0808">Transferase</keyword>
<dbReference type="SMART" id="SM00650">
    <property type="entry name" value="rADc"/>
    <property type="match status" value="1"/>
</dbReference>
<dbReference type="InterPro" id="IPR029063">
    <property type="entry name" value="SAM-dependent_MTases_sf"/>
</dbReference>
<evidence type="ECO:0000256" key="7">
    <source>
        <dbReference type="HAMAP-Rule" id="MF_00607"/>
    </source>
</evidence>
<dbReference type="InterPro" id="IPR011530">
    <property type="entry name" value="rRNA_adenine_dimethylase"/>
</dbReference>
<dbReference type="Pfam" id="PF00398">
    <property type="entry name" value="RrnaAD"/>
    <property type="match status" value="1"/>
</dbReference>
<dbReference type="PANTHER" id="PTHR11727">
    <property type="entry name" value="DIMETHYLADENOSINE TRANSFERASE"/>
    <property type="match status" value="1"/>
</dbReference>
<dbReference type="NCBIfam" id="TIGR00755">
    <property type="entry name" value="ksgA"/>
    <property type="match status" value="1"/>
</dbReference>
<evidence type="ECO:0000256" key="1">
    <source>
        <dbReference type="ARBA" id="ARBA00022490"/>
    </source>
</evidence>
<feature type="binding site" evidence="7 8">
    <location>
        <position position="32"/>
    </location>
    <ligand>
        <name>S-adenosyl-L-methionine</name>
        <dbReference type="ChEBI" id="CHEBI:59789"/>
    </ligand>
</feature>
<evidence type="ECO:0000256" key="4">
    <source>
        <dbReference type="ARBA" id="ARBA00022679"/>
    </source>
</evidence>
<proteinExistence type="inferred from homology"/>
<comment type="subcellular location">
    <subcellularLocation>
        <location evidence="7">Cytoplasm</location>
    </subcellularLocation>
</comment>
<comment type="similarity">
    <text evidence="7">Belongs to the class I-like SAM-binding methyltransferase superfamily. rRNA adenine N(6)-methyltransferase family. RsmA subfamily.</text>
</comment>
<evidence type="ECO:0000256" key="6">
    <source>
        <dbReference type="ARBA" id="ARBA00022884"/>
    </source>
</evidence>
<evidence type="ECO:0000256" key="8">
    <source>
        <dbReference type="PROSITE-ProRule" id="PRU01026"/>
    </source>
</evidence>
<dbReference type="GO" id="GO:0003723">
    <property type="term" value="F:RNA binding"/>
    <property type="evidence" value="ECO:0007669"/>
    <property type="project" value="UniProtKB-UniRule"/>
</dbReference>
<dbReference type="PROSITE" id="PS51689">
    <property type="entry name" value="SAM_RNA_A_N6_MT"/>
    <property type="match status" value="1"/>
</dbReference>
<dbReference type="GO" id="GO:0005829">
    <property type="term" value="C:cytosol"/>
    <property type="evidence" value="ECO:0007669"/>
    <property type="project" value="TreeGrafter"/>
</dbReference>
<accession>A0A6J4V2Q2</accession>
<comment type="function">
    <text evidence="7">Specifically dimethylates two adjacent adenosines (A1518 and A1519) in the loop of a conserved hairpin near the 3'-end of 16S rRNA in the 30S particle. May play a critical role in biogenesis of 30S subunits.</text>
</comment>
<evidence type="ECO:0000259" key="9">
    <source>
        <dbReference type="SMART" id="SM00650"/>
    </source>
</evidence>
<sequence>MSAPSRLPHTLPAWRTLLDRIDVRPSKGMGQNFLLDRSVIDRIVAAAEIGPGDTVVEIGPGLGILSEGILSTGAHLTAIELDAKLAAQLFVTFGDLDQFRLVEADALDVATETIVPDGTPFTVVANLPYSVATAILRHLLEQAHRPRRLVLMVQKEVAERITANPPQMSILGVAARLYTEPRIAFTVPPDVFFPPPAVDSAVVVLDVHEDVPVVGQERALFFTVVSAGFQQKRKQLANSLADTLALPKAEVVAWLGAAGIAPDRRAQTLSVAEWLALNALRPASIVSRR</sequence>
<comment type="catalytic activity">
    <reaction evidence="7">
        <text>adenosine(1518)/adenosine(1519) in 16S rRNA + 4 S-adenosyl-L-methionine = N(6)-dimethyladenosine(1518)/N(6)-dimethyladenosine(1519) in 16S rRNA + 4 S-adenosyl-L-homocysteine + 4 H(+)</text>
        <dbReference type="Rhea" id="RHEA:19609"/>
        <dbReference type="Rhea" id="RHEA-COMP:10232"/>
        <dbReference type="Rhea" id="RHEA-COMP:10233"/>
        <dbReference type="ChEBI" id="CHEBI:15378"/>
        <dbReference type="ChEBI" id="CHEBI:57856"/>
        <dbReference type="ChEBI" id="CHEBI:59789"/>
        <dbReference type="ChEBI" id="CHEBI:74411"/>
        <dbReference type="ChEBI" id="CHEBI:74493"/>
        <dbReference type="EC" id="2.1.1.182"/>
    </reaction>
</comment>
<evidence type="ECO:0000256" key="2">
    <source>
        <dbReference type="ARBA" id="ARBA00022552"/>
    </source>
</evidence>
<dbReference type="AlphaFoldDB" id="A0A6J4V2Q2"/>
<reference evidence="10" key="1">
    <citation type="submission" date="2020-02" db="EMBL/GenBank/DDBJ databases">
        <authorList>
            <person name="Meier V. D."/>
        </authorList>
    </citation>
    <scope>NUCLEOTIDE SEQUENCE</scope>
    <source>
        <strain evidence="10">AVDCRST_MAG70</strain>
    </source>
</reference>
<dbReference type="PROSITE" id="PS01131">
    <property type="entry name" value="RRNA_A_DIMETH"/>
    <property type="match status" value="1"/>
</dbReference>
<dbReference type="InterPro" id="IPR020596">
    <property type="entry name" value="rRNA_Ade_Mease_Trfase_CS"/>
</dbReference>
<dbReference type="Gene3D" id="3.40.50.150">
    <property type="entry name" value="Vaccinia Virus protein VP39"/>
    <property type="match status" value="1"/>
</dbReference>
<dbReference type="SUPFAM" id="SSF53335">
    <property type="entry name" value="S-adenosyl-L-methionine-dependent methyltransferases"/>
    <property type="match status" value="1"/>
</dbReference>
<keyword evidence="3 7" id="KW-0489">Methyltransferase</keyword>
<dbReference type="InterPro" id="IPR023165">
    <property type="entry name" value="rRNA_Ade_diMease-like_C"/>
</dbReference>
<dbReference type="EC" id="2.1.1.182" evidence="7"/>
<feature type="binding site" evidence="7 8">
    <location>
        <position position="34"/>
    </location>
    <ligand>
        <name>S-adenosyl-L-methionine</name>
        <dbReference type="ChEBI" id="CHEBI:59789"/>
    </ligand>
</feature>
<feature type="binding site" evidence="7 8">
    <location>
        <position position="59"/>
    </location>
    <ligand>
        <name>S-adenosyl-L-methionine</name>
        <dbReference type="ChEBI" id="CHEBI:59789"/>
    </ligand>
</feature>
<keyword evidence="5 7" id="KW-0949">S-adenosyl-L-methionine</keyword>
<evidence type="ECO:0000256" key="3">
    <source>
        <dbReference type="ARBA" id="ARBA00022603"/>
    </source>
</evidence>
<feature type="binding site" evidence="7 8">
    <location>
        <position position="105"/>
    </location>
    <ligand>
        <name>S-adenosyl-L-methionine</name>
        <dbReference type="ChEBI" id="CHEBI:59789"/>
    </ligand>
</feature>
<dbReference type="CDD" id="cd02440">
    <property type="entry name" value="AdoMet_MTases"/>
    <property type="match status" value="1"/>
</dbReference>
<dbReference type="InterPro" id="IPR001737">
    <property type="entry name" value="KsgA/Erm"/>
</dbReference>
<dbReference type="Gene3D" id="1.10.8.100">
    <property type="entry name" value="Ribosomal RNA adenine dimethylase-like, domain 2"/>
    <property type="match status" value="1"/>
</dbReference>
<organism evidence="10">
    <name type="scientific">uncultured Thermomicrobiales bacterium</name>
    <dbReference type="NCBI Taxonomy" id="1645740"/>
    <lineage>
        <taxon>Bacteria</taxon>
        <taxon>Pseudomonadati</taxon>
        <taxon>Thermomicrobiota</taxon>
        <taxon>Thermomicrobia</taxon>
        <taxon>Thermomicrobiales</taxon>
        <taxon>environmental samples</taxon>
    </lineage>
</organism>
<evidence type="ECO:0000313" key="10">
    <source>
        <dbReference type="EMBL" id="CAA9567288.1"/>
    </source>
</evidence>
<feature type="binding site" evidence="7 8">
    <location>
        <position position="126"/>
    </location>
    <ligand>
        <name>S-adenosyl-L-methionine</name>
        <dbReference type="ChEBI" id="CHEBI:59789"/>
    </ligand>
</feature>